<dbReference type="Pfam" id="PF01943">
    <property type="entry name" value="Polysacc_synt"/>
    <property type="match status" value="1"/>
</dbReference>
<dbReference type="InterPro" id="IPR002797">
    <property type="entry name" value="Polysacc_synth"/>
</dbReference>
<feature type="transmembrane region" description="Helical" evidence="6">
    <location>
        <begin position="186"/>
        <end position="210"/>
    </location>
</feature>
<feature type="transmembrane region" description="Helical" evidence="6">
    <location>
        <begin position="158"/>
        <end position="180"/>
    </location>
</feature>
<accession>A0A518HTQ9</accession>
<comment type="subcellular location">
    <subcellularLocation>
        <location evidence="1">Cell membrane</location>
        <topology evidence="1">Multi-pass membrane protein</topology>
    </subcellularLocation>
</comment>
<feature type="transmembrane region" description="Helical" evidence="6">
    <location>
        <begin position="426"/>
        <end position="447"/>
    </location>
</feature>
<name>A0A518HTQ9_9BACT</name>
<feature type="transmembrane region" description="Helical" evidence="6">
    <location>
        <begin position="125"/>
        <end position="146"/>
    </location>
</feature>
<keyword evidence="8" id="KW-1185">Reference proteome</keyword>
<feature type="transmembrane region" description="Helical" evidence="6">
    <location>
        <begin position="302"/>
        <end position="321"/>
    </location>
</feature>
<keyword evidence="2" id="KW-1003">Cell membrane</keyword>
<dbReference type="PANTHER" id="PTHR30250">
    <property type="entry name" value="PST FAMILY PREDICTED COLANIC ACID TRANSPORTER"/>
    <property type="match status" value="1"/>
</dbReference>
<evidence type="ECO:0000256" key="6">
    <source>
        <dbReference type="SAM" id="Phobius"/>
    </source>
</evidence>
<dbReference type="Proteomes" id="UP000319004">
    <property type="component" value="Chromosome"/>
</dbReference>
<dbReference type="GO" id="GO:0005886">
    <property type="term" value="C:plasma membrane"/>
    <property type="evidence" value="ECO:0007669"/>
    <property type="project" value="UniProtKB-SubCell"/>
</dbReference>
<dbReference type="KEGG" id="snep:Enr13x_40660"/>
<evidence type="ECO:0000313" key="8">
    <source>
        <dbReference type="Proteomes" id="UP000319004"/>
    </source>
</evidence>
<keyword evidence="5 6" id="KW-0472">Membrane</keyword>
<evidence type="ECO:0000256" key="1">
    <source>
        <dbReference type="ARBA" id="ARBA00004651"/>
    </source>
</evidence>
<evidence type="ECO:0000256" key="4">
    <source>
        <dbReference type="ARBA" id="ARBA00022989"/>
    </source>
</evidence>
<proteinExistence type="predicted"/>
<dbReference type="InterPro" id="IPR050833">
    <property type="entry name" value="Poly_Biosynth_Transport"/>
</dbReference>
<feature type="transmembrane region" description="Helical" evidence="6">
    <location>
        <begin position="453"/>
        <end position="476"/>
    </location>
</feature>
<evidence type="ECO:0000256" key="2">
    <source>
        <dbReference type="ARBA" id="ARBA00022475"/>
    </source>
</evidence>
<evidence type="ECO:0000313" key="7">
    <source>
        <dbReference type="EMBL" id="QDV44204.1"/>
    </source>
</evidence>
<feature type="transmembrane region" description="Helical" evidence="6">
    <location>
        <begin position="333"/>
        <end position="356"/>
    </location>
</feature>
<keyword evidence="3 6" id="KW-0812">Transmembrane</keyword>
<evidence type="ECO:0000256" key="5">
    <source>
        <dbReference type="ARBA" id="ARBA00023136"/>
    </source>
</evidence>
<dbReference type="OrthoDB" id="371333at2"/>
<dbReference type="RefSeq" id="WP_145388585.1">
    <property type="nucleotide sequence ID" value="NZ_CP037423.1"/>
</dbReference>
<dbReference type="PANTHER" id="PTHR30250:SF11">
    <property type="entry name" value="O-ANTIGEN TRANSPORTER-RELATED"/>
    <property type="match status" value="1"/>
</dbReference>
<protein>
    <submittedName>
        <fullName evidence="7">Polysaccharide biosynthesis protein</fullName>
    </submittedName>
</protein>
<feature type="transmembrane region" description="Helical" evidence="6">
    <location>
        <begin position="394"/>
        <end position="414"/>
    </location>
</feature>
<feature type="transmembrane region" description="Helical" evidence="6">
    <location>
        <begin position="368"/>
        <end position="388"/>
    </location>
</feature>
<feature type="transmembrane region" description="Helical" evidence="6">
    <location>
        <begin position="87"/>
        <end position="110"/>
    </location>
</feature>
<keyword evidence="4 6" id="KW-1133">Transmembrane helix</keyword>
<dbReference type="EMBL" id="CP037423">
    <property type="protein sequence ID" value="QDV44204.1"/>
    <property type="molecule type" value="Genomic_DNA"/>
</dbReference>
<feature type="transmembrane region" description="Helical" evidence="6">
    <location>
        <begin position="17"/>
        <end position="35"/>
    </location>
</feature>
<dbReference type="AlphaFoldDB" id="A0A518HTQ9"/>
<feature type="transmembrane region" description="Helical" evidence="6">
    <location>
        <begin position="47"/>
        <end position="66"/>
    </location>
</feature>
<sequence>MTAEASPKRRLKTLLDTLAYGIQGVLPQLLSLLLLPVLTRVLTKADYGIVNLVATFSAIASGFIALQLPSVVGRFFFDYEEHRVARFFSTILIASCSIGIFVFSLLWIFGDFLVALCYPKSQLDFFPYFFLAAVATYLGVVTRCCGTLLQVQRKATTLLASSAAVAIFQAVATLVLVVWLRWGPLGVFLATALSAFFNVLVLLFLVRSYLKFQFDVSILRPCMSYCLPLIPHFFGAFLYTSSDILILERYTDLAAVGVYGIAVRLTGPLRICVDAFNRANSPQFMKRSSESKPDTVREYRQVITKWTAVMLSAWVLLSLFANEALTILVPPEFYTVSSFIPILAASYVFRGWYCFAVQTLFYEKQTRWIPIITLSSGVVNVVLNIALIPVMGAIAAAWTTLIAFALSFLIAWVLSNRSYALDWNAGNNVAMTAIAVLTVALSELVFADFDPPFRLAIKLVSMAMMSAWFFHLSGILRLRQRASRHPVES</sequence>
<reference evidence="7 8" key="1">
    <citation type="submission" date="2019-03" db="EMBL/GenBank/DDBJ databases">
        <title>Deep-cultivation of Planctomycetes and their phenomic and genomic characterization uncovers novel biology.</title>
        <authorList>
            <person name="Wiegand S."/>
            <person name="Jogler M."/>
            <person name="Boedeker C."/>
            <person name="Pinto D."/>
            <person name="Vollmers J."/>
            <person name="Rivas-Marin E."/>
            <person name="Kohn T."/>
            <person name="Peeters S.H."/>
            <person name="Heuer A."/>
            <person name="Rast P."/>
            <person name="Oberbeckmann S."/>
            <person name="Bunk B."/>
            <person name="Jeske O."/>
            <person name="Meyerdierks A."/>
            <person name="Storesund J.E."/>
            <person name="Kallscheuer N."/>
            <person name="Luecker S."/>
            <person name="Lage O.M."/>
            <person name="Pohl T."/>
            <person name="Merkel B.J."/>
            <person name="Hornburger P."/>
            <person name="Mueller R.-W."/>
            <person name="Bruemmer F."/>
            <person name="Labrenz M."/>
            <person name="Spormann A.M."/>
            <person name="Op den Camp H."/>
            <person name="Overmann J."/>
            <person name="Amann R."/>
            <person name="Jetten M.S.M."/>
            <person name="Mascher T."/>
            <person name="Medema M.H."/>
            <person name="Devos D.P."/>
            <person name="Kaster A.-K."/>
            <person name="Ovreas L."/>
            <person name="Rohde M."/>
            <person name="Galperin M.Y."/>
            <person name="Jogler C."/>
        </authorList>
    </citation>
    <scope>NUCLEOTIDE SEQUENCE [LARGE SCALE GENOMIC DNA]</scope>
    <source>
        <strain evidence="7 8">Enr13</strain>
    </source>
</reference>
<organism evidence="7 8">
    <name type="scientific">Stieleria neptunia</name>
    <dbReference type="NCBI Taxonomy" id="2527979"/>
    <lineage>
        <taxon>Bacteria</taxon>
        <taxon>Pseudomonadati</taxon>
        <taxon>Planctomycetota</taxon>
        <taxon>Planctomycetia</taxon>
        <taxon>Pirellulales</taxon>
        <taxon>Pirellulaceae</taxon>
        <taxon>Stieleria</taxon>
    </lineage>
</organism>
<gene>
    <name evidence="7" type="ORF">Enr13x_40660</name>
</gene>
<evidence type="ECO:0000256" key="3">
    <source>
        <dbReference type="ARBA" id="ARBA00022692"/>
    </source>
</evidence>